<dbReference type="SMART" id="SM00304">
    <property type="entry name" value="HAMP"/>
    <property type="match status" value="2"/>
</dbReference>
<feature type="compositionally biased region" description="Polar residues" evidence="4">
    <location>
        <begin position="333"/>
        <end position="346"/>
    </location>
</feature>
<evidence type="ECO:0000259" key="7">
    <source>
        <dbReference type="PROSITE" id="PS50885"/>
    </source>
</evidence>
<dbReference type="SUPFAM" id="SSF158472">
    <property type="entry name" value="HAMP domain-like"/>
    <property type="match status" value="1"/>
</dbReference>
<keyword evidence="1" id="KW-0145">Chemotaxis</keyword>
<dbReference type="PANTHER" id="PTHR43531:SF11">
    <property type="entry name" value="METHYL-ACCEPTING CHEMOTAXIS PROTEIN 3"/>
    <property type="match status" value="1"/>
</dbReference>
<gene>
    <name evidence="8" type="ORF">SAMN06265373_104245</name>
</gene>
<feature type="region of interest" description="Disordered" evidence="4">
    <location>
        <begin position="324"/>
        <end position="346"/>
    </location>
</feature>
<dbReference type="InterPro" id="IPR004090">
    <property type="entry name" value="Chemotax_Me-accpt_rcpt"/>
</dbReference>
<evidence type="ECO:0000256" key="1">
    <source>
        <dbReference type="ARBA" id="ARBA00022500"/>
    </source>
</evidence>
<feature type="domain" description="HAMP" evidence="7">
    <location>
        <begin position="200"/>
        <end position="253"/>
    </location>
</feature>
<keyword evidence="5" id="KW-0472">Membrane</keyword>
<sequence>MRLFSPILAFFDKLSVFLKVTVLIVGTTLIVATMLTVKSHRLVTESIQSGLMQLAMEVTGSTAANASGAIRFADTESVQATLDTVIERAEGQAVYAVALNKAGEALAFSGTQASEVLAEAELLGKQALESGETVQSESGYTIAVPARSGKDGSKISGSVAIIWSPDQALAQAREANLLSIAIAGAAFLVMCTLCTWVIRRVVSLPLQDVRHVVRDIADGKYDTPAKHVERGDEIGGISRAVDGLKVQLAEAHEVEQEQKLAQLEQDRVVEALTAALQRLAEGDLTHPINQQFSQGYEPLRENYNNTLVTLVSIMEAVVENSHRIRSSSKEIGDSSTSLATRTESQASTLEQTAHAMEELTASVSAAAEGAKDVETIVAGTKQTVLASGEVVKQAVDAMSLIQASSDKISQIISVIDDISFQTNLLALNAGVEAARAGDAGRGFAVVASEVRALAQRSSDSASEIKELINESATHVDEGVTLVGRTGDELNKIISGVATVSERVSGIADGAERQATTLTGINKGVAELDRVTQQNAAMVEETAAASTVLHSDASELASQVSVFKVTSDDIGSQASRAA</sequence>
<dbReference type="SUPFAM" id="SSF58104">
    <property type="entry name" value="Methyl-accepting chemotaxis protein (MCP) signaling domain"/>
    <property type="match status" value="1"/>
</dbReference>
<dbReference type="InterPro" id="IPR051310">
    <property type="entry name" value="MCP_chemotaxis"/>
</dbReference>
<protein>
    <submittedName>
        <fullName evidence="8">Methyl-accepting chemotaxis protein</fullName>
    </submittedName>
</protein>
<dbReference type="EMBL" id="FXTY01000004">
    <property type="protein sequence ID" value="SMP22690.1"/>
    <property type="molecule type" value="Genomic_DNA"/>
</dbReference>
<feature type="transmembrane region" description="Helical" evidence="5">
    <location>
        <begin position="16"/>
        <end position="37"/>
    </location>
</feature>
<comment type="caution">
    <text evidence="8">The sequence shown here is derived from an EMBL/GenBank/DDBJ whole genome shotgun (WGS) entry which is preliminary data.</text>
</comment>
<organism evidence="8 9">
    <name type="scientific">Shimia sagamensis</name>
    <dbReference type="NCBI Taxonomy" id="1566352"/>
    <lineage>
        <taxon>Bacteria</taxon>
        <taxon>Pseudomonadati</taxon>
        <taxon>Pseudomonadota</taxon>
        <taxon>Alphaproteobacteria</taxon>
        <taxon>Rhodobacterales</taxon>
        <taxon>Roseobacteraceae</taxon>
    </lineage>
</organism>
<dbReference type="CDD" id="cd11386">
    <property type="entry name" value="MCP_signal"/>
    <property type="match status" value="1"/>
</dbReference>
<feature type="domain" description="HAMP" evidence="7">
    <location>
        <begin position="263"/>
        <end position="315"/>
    </location>
</feature>
<accession>A0ABY1P011</accession>
<dbReference type="Gene3D" id="6.10.340.10">
    <property type="match status" value="1"/>
</dbReference>
<evidence type="ECO:0000256" key="3">
    <source>
        <dbReference type="PROSITE-ProRule" id="PRU00284"/>
    </source>
</evidence>
<evidence type="ECO:0000259" key="6">
    <source>
        <dbReference type="PROSITE" id="PS50111"/>
    </source>
</evidence>
<evidence type="ECO:0000256" key="5">
    <source>
        <dbReference type="SAM" id="Phobius"/>
    </source>
</evidence>
<dbReference type="Gene3D" id="1.10.287.950">
    <property type="entry name" value="Methyl-accepting chemotaxis protein"/>
    <property type="match status" value="1"/>
</dbReference>
<evidence type="ECO:0000256" key="2">
    <source>
        <dbReference type="ARBA" id="ARBA00029447"/>
    </source>
</evidence>
<keyword evidence="3" id="KW-0807">Transducer</keyword>
<feature type="transmembrane region" description="Helical" evidence="5">
    <location>
        <begin position="177"/>
        <end position="198"/>
    </location>
</feature>
<keyword evidence="5" id="KW-1133">Transmembrane helix</keyword>
<dbReference type="Pfam" id="PF00672">
    <property type="entry name" value="HAMP"/>
    <property type="match status" value="1"/>
</dbReference>
<dbReference type="PROSITE" id="PS50111">
    <property type="entry name" value="CHEMOTAXIS_TRANSDUC_2"/>
    <property type="match status" value="1"/>
</dbReference>
<dbReference type="InterPro" id="IPR004089">
    <property type="entry name" value="MCPsignal_dom"/>
</dbReference>
<keyword evidence="9" id="KW-1185">Reference proteome</keyword>
<name>A0ABY1P011_9RHOB</name>
<evidence type="ECO:0000313" key="8">
    <source>
        <dbReference type="EMBL" id="SMP22690.1"/>
    </source>
</evidence>
<comment type="similarity">
    <text evidence="2">Belongs to the methyl-accepting chemotaxis (MCP) protein family.</text>
</comment>
<evidence type="ECO:0000313" key="9">
    <source>
        <dbReference type="Proteomes" id="UP001157961"/>
    </source>
</evidence>
<keyword evidence="5" id="KW-0812">Transmembrane</keyword>
<dbReference type="RefSeq" id="WP_283426199.1">
    <property type="nucleotide sequence ID" value="NZ_FXTY01000004.1"/>
</dbReference>
<dbReference type="PRINTS" id="PR00260">
    <property type="entry name" value="CHEMTRNSDUCR"/>
</dbReference>
<dbReference type="Pfam" id="PF00015">
    <property type="entry name" value="MCPsignal"/>
    <property type="match status" value="1"/>
</dbReference>
<evidence type="ECO:0000256" key="4">
    <source>
        <dbReference type="SAM" id="MobiDB-lite"/>
    </source>
</evidence>
<dbReference type="SMART" id="SM00283">
    <property type="entry name" value="MA"/>
    <property type="match status" value="1"/>
</dbReference>
<proteinExistence type="inferred from homology"/>
<feature type="domain" description="Methyl-accepting transducer" evidence="6">
    <location>
        <begin position="320"/>
        <end position="549"/>
    </location>
</feature>
<dbReference type="Proteomes" id="UP001157961">
    <property type="component" value="Unassembled WGS sequence"/>
</dbReference>
<dbReference type="PANTHER" id="PTHR43531">
    <property type="entry name" value="PROTEIN ICFG"/>
    <property type="match status" value="1"/>
</dbReference>
<reference evidence="8 9" key="1">
    <citation type="submission" date="2017-05" db="EMBL/GenBank/DDBJ databases">
        <authorList>
            <person name="Varghese N."/>
            <person name="Submissions S."/>
        </authorList>
    </citation>
    <scope>NUCLEOTIDE SEQUENCE [LARGE SCALE GENOMIC DNA]</scope>
    <source>
        <strain evidence="8 9">DSM 29734</strain>
    </source>
</reference>
<dbReference type="CDD" id="cd06225">
    <property type="entry name" value="HAMP"/>
    <property type="match status" value="1"/>
</dbReference>
<dbReference type="InterPro" id="IPR003660">
    <property type="entry name" value="HAMP_dom"/>
</dbReference>
<dbReference type="PROSITE" id="PS50885">
    <property type="entry name" value="HAMP"/>
    <property type="match status" value="2"/>
</dbReference>